<feature type="domain" description="CAP N-terminal" evidence="2">
    <location>
        <begin position="47"/>
        <end position="109"/>
    </location>
</feature>
<dbReference type="Gene3D" id="1.25.40.330">
    <property type="entry name" value="Adenylate cyclase-associated CAP, N-terminal domain"/>
    <property type="match status" value="2"/>
</dbReference>
<keyword evidence="4" id="KW-1185">Reference proteome</keyword>
<proteinExistence type="predicted"/>
<dbReference type="EMBL" id="UYRS01018366">
    <property type="protein sequence ID" value="VDK33887.1"/>
    <property type="molecule type" value="Genomic_DNA"/>
</dbReference>
<accession>A0A0R3W414</accession>
<dbReference type="OrthoDB" id="1601at2759"/>
<dbReference type="PANTHER" id="PTHR10652:SF0">
    <property type="entry name" value="ADENYLYL CYCLASE-ASSOCIATED PROTEIN"/>
    <property type="match status" value="1"/>
</dbReference>
<dbReference type="WBParaSite" id="TASK_0000471801-mRNA-1">
    <property type="protein sequence ID" value="TASK_0000471801-mRNA-1"/>
    <property type="gene ID" value="TASK_0000471801"/>
</dbReference>
<dbReference type="GO" id="GO:0019933">
    <property type="term" value="P:cAMP-mediated signaling"/>
    <property type="evidence" value="ECO:0007669"/>
    <property type="project" value="TreeGrafter"/>
</dbReference>
<dbReference type="GO" id="GO:0005737">
    <property type="term" value="C:cytoplasm"/>
    <property type="evidence" value="ECO:0007669"/>
    <property type="project" value="TreeGrafter"/>
</dbReference>
<evidence type="ECO:0000313" key="5">
    <source>
        <dbReference type="WBParaSite" id="TASK_0000471801-mRNA-1"/>
    </source>
</evidence>
<dbReference type="InterPro" id="IPR001837">
    <property type="entry name" value="Adenylate_cyclase-assoc_CAP"/>
</dbReference>
<evidence type="ECO:0000259" key="2">
    <source>
        <dbReference type="Pfam" id="PF21938"/>
    </source>
</evidence>
<evidence type="ECO:0000313" key="3">
    <source>
        <dbReference type="EMBL" id="VDK33887.1"/>
    </source>
</evidence>
<dbReference type="PANTHER" id="PTHR10652">
    <property type="entry name" value="ADENYLYL CYCLASE-ASSOCIATED PROTEIN"/>
    <property type="match status" value="1"/>
</dbReference>
<reference evidence="5" key="1">
    <citation type="submission" date="2017-02" db="UniProtKB">
        <authorList>
            <consortium name="WormBaseParasite"/>
        </authorList>
    </citation>
    <scope>IDENTIFICATION</scope>
</reference>
<dbReference type="InterPro" id="IPR036222">
    <property type="entry name" value="CAP_N_sf"/>
</dbReference>
<organism evidence="5">
    <name type="scientific">Taenia asiatica</name>
    <name type="common">Asian tapeworm</name>
    <dbReference type="NCBI Taxonomy" id="60517"/>
    <lineage>
        <taxon>Eukaryota</taxon>
        <taxon>Metazoa</taxon>
        <taxon>Spiralia</taxon>
        <taxon>Lophotrochozoa</taxon>
        <taxon>Platyhelminthes</taxon>
        <taxon>Cestoda</taxon>
        <taxon>Eucestoda</taxon>
        <taxon>Cyclophyllidea</taxon>
        <taxon>Taeniidae</taxon>
        <taxon>Taenia</taxon>
    </lineage>
</organism>
<reference evidence="3 4" key="2">
    <citation type="submission" date="2018-11" db="EMBL/GenBank/DDBJ databases">
        <authorList>
            <consortium name="Pathogen Informatics"/>
        </authorList>
    </citation>
    <scope>NUCLEOTIDE SEQUENCE [LARGE SCALE GENOMIC DNA]</scope>
</reference>
<name>A0A0R3W414_TAEAS</name>
<dbReference type="STRING" id="60517.A0A0R3W414"/>
<protein>
    <submittedName>
        <fullName evidence="5">CAP_N domain-containing protein</fullName>
    </submittedName>
</protein>
<dbReference type="GO" id="GO:0008179">
    <property type="term" value="F:adenylate cyclase binding"/>
    <property type="evidence" value="ECO:0007669"/>
    <property type="project" value="TreeGrafter"/>
</dbReference>
<dbReference type="SUPFAM" id="SSF101278">
    <property type="entry name" value="N-terminal domain of adenylylcyclase associated protein, CAP"/>
    <property type="match status" value="1"/>
</dbReference>
<dbReference type="Proteomes" id="UP000282613">
    <property type="component" value="Unassembled WGS sequence"/>
</dbReference>
<dbReference type="InterPro" id="IPR053950">
    <property type="entry name" value="CAP_N"/>
</dbReference>
<gene>
    <name evidence="3" type="ORF">TASK_LOCUS4719</name>
</gene>
<dbReference type="GO" id="GO:0007015">
    <property type="term" value="P:actin filament organization"/>
    <property type="evidence" value="ECO:0007669"/>
    <property type="project" value="TreeGrafter"/>
</dbReference>
<dbReference type="AlphaFoldDB" id="A0A0R3W414"/>
<feature type="region of interest" description="Disordered" evidence="1">
    <location>
        <begin position="192"/>
        <end position="225"/>
    </location>
</feature>
<dbReference type="Pfam" id="PF21938">
    <property type="entry name" value="CAP_N"/>
    <property type="match status" value="1"/>
</dbReference>
<feature type="compositionally biased region" description="Polar residues" evidence="1">
    <location>
        <begin position="207"/>
        <end position="217"/>
    </location>
</feature>
<sequence length="258" mass="29053">MKQSVDRISNSDHSDIYKRLDAVVRRLEHLLDTDDLLSDDHAGIIMFNGILTENMSYYVDVSSSVGGPALEQAKLVREAFQLCLSIMQMSRKYSKPSASEMAKIMQPLSFKAAISFKAPLFQSCSAIFVRDVENATKVSANITTQMYRESMPLYAEWMRAWLRVIGSLRELVCDFYPVGLIWQPSGIAQPPLAPPRTSVPTHLEVNSDGTSLASNTSSRREWRRQDGGKAFNRDALLTDIMRTRLAHLKHVEGFSYEA</sequence>
<evidence type="ECO:0000256" key="1">
    <source>
        <dbReference type="SAM" id="MobiDB-lite"/>
    </source>
</evidence>
<dbReference type="GO" id="GO:0003779">
    <property type="term" value="F:actin binding"/>
    <property type="evidence" value="ECO:0007669"/>
    <property type="project" value="InterPro"/>
</dbReference>
<evidence type="ECO:0000313" key="4">
    <source>
        <dbReference type="Proteomes" id="UP000282613"/>
    </source>
</evidence>